<dbReference type="InterPro" id="IPR002730">
    <property type="entry name" value="Rpp29/RNP1"/>
</dbReference>
<dbReference type="SMART" id="SM00538">
    <property type="entry name" value="POP4"/>
    <property type="match status" value="1"/>
</dbReference>
<dbReference type="InterPro" id="IPR023534">
    <property type="entry name" value="Rof/RNase_P-like"/>
</dbReference>
<comment type="similarity">
    <text evidence="2">Belongs to the eukaryotic/archaeal RNase P protein component 1 family.</text>
</comment>
<keyword evidence="3" id="KW-0819">tRNA processing</keyword>
<evidence type="ECO:0000256" key="3">
    <source>
        <dbReference type="PIRNR" id="PIRNR027081"/>
    </source>
</evidence>
<evidence type="ECO:0000256" key="1">
    <source>
        <dbReference type="ARBA" id="ARBA00004123"/>
    </source>
</evidence>
<dbReference type="GO" id="GO:0005634">
    <property type="term" value="C:nucleus"/>
    <property type="evidence" value="ECO:0007669"/>
    <property type="project" value="UniProtKB-SubCell"/>
</dbReference>
<name>A0A0F2MIH9_SPOSC</name>
<sequence>MATPTRGALHRLLERAHSPDTANQIFTDKIQHREQFLRPASPGREERAERAERATNGGSATTTTSAAAASLAAAAAANTAAELAAAGASGHNGRDARRRNRRIKQEQRQNRAKTLKPKPLSSRQRREIEAREGKEGKGVGKGKRKAQKVLYSTFVPLHRLWLGYIREVLSPQELRTGGASAAAKLTAADFHGALVEVTRSACVGRVGTRGIVLRDTRFVFEIVTATNEVKMVPKDGSFFRVEIPIEEEDGGGKAVDGSTEPATAAPAPAAHTPTLVIEILGSQFMHRAADRAGRKFKQHFYKEL</sequence>
<evidence type="ECO:0000256" key="4">
    <source>
        <dbReference type="SAM" id="MobiDB-lite"/>
    </source>
</evidence>
<feature type="compositionally biased region" description="Basic and acidic residues" evidence="4">
    <location>
        <begin position="43"/>
        <end position="53"/>
    </location>
</feature>
<feature type="region of interest" description="Disordered" evidence="4">
    <location>
        <begin position="249"/>
        <end position="268"/>
    </location>
</feature>
<dbReference type="PANTHER" id="PTHR13348">
    <property type="entry name" value="RIBONUCLEASE P SUBUNIT P29"/>
    <property type="match status" value="1"/>
</dbReference>
<dbReference type="Pfam" id="PF01868">
    <property type="entry name" value="RNase_P-MRP_p29"/>
    <property type="match status" value="1"/>
</dbReference>
<dbReference type="GO" id="GO:0006364">
    <property type="term" value="P:rRNA processing"/>
    <property type="evidence" value="ECO:0007669"/>
    <property type="project" value="TreeGrafter"/>
</dbReference>
<dbReference type="SUPFAM" id="SSF101744">
    <property type="entry name" value="Rof/RNase P subunit-like"/>
    <property type="match status" value="1"/>
</dbReference>
<evidence type="ECO:0000313" key="6">
    <source>
        <dbReference type="Proteomes" id="UP000033710"/>
    </source>
</evidence>
<keyword evidence="3" id="KW-0539">Nucleus</keyword>
<dbReference type="InterPro" id="IPR016848">
    <property type="entry name" value="RNase_P/MRP_Rpp29-subunit"/>
</dbReference>
<dbReference type="Gene3D" id="2.30.30.210">
    <property type="entry name" value="Ribonuclease P/MRP, subunit p29"/>
    <property type="match status" value="1"/>
</dbReference>
<dbReference type="OrthoDB" id="124041at2759"/>
<evidence type="ECO:0000313" key="5">
    <source>
        <dbReference type="EMBL" id="KJR87971.1"/>
    </source>
</evidence>
<feature type="region of interest" description="Disordered" evidence="4">
    <location>
        <begin position="85"/>
        <end position="142"/>
    </location>
</feature>
<gene>
    <name evidence="5" type="ORF">SPSK_07820</name>
</gene>
<dbReference type="GO" id="GO:0000172">
    <property type="term" value="C:ribonuclease MRP complex"/>
    <property type="evidence" value="ECO:0007669"/>
    <property type="project" value="InterPro"/>
</dbReference>
<organism evidence="5 6">
    <name type="scientific">Sporothrix schenckii 1099-18</name>
    <dbReference type="NCBI Taxonomy" id="1397361"/>
    <lineage>
        <taxon>Eukaryota</taxon>
        <taxon>Fungi</taxon>
        <taxon>Dikarya</taxon>
        <taxon>Ascomycota</taxon>
        <taxon>Pezizomycotina</taxon>
        <taxon>Sordariomycetes</taxon>
        <taxon>Sordariomycetidae</taxon>
        <taxon>Ophiostomatales</taxon>
        <taxon>Ophiostomataceae</taxon>
        <taxon>Sporothrix</taxon>
    </lineage>
</organism>
<dbReference type="EMBL" id="AXCR01000004">
    <property type="protein sequence ID" value="KJR87971.1"/>
    <property type="molecule type" value="Genomic_DNA"/>
</dbReference>
<feature type="compositionally biased region" description="Low complexity" evidence="4">
    <location>
        <begin position="54"/>
        <end position="65"/>
    </location>
</feature>
<reference evidence="5 6" key="1">
    <citation type="journal article" date="2014" name="BMC Genomics">
        <title>Comparative genomics of the major fungal agents of human and animal Sporotrichosis: Sporothrix schenckii and Sporothrix brasiliensis.</title>
        <authorList>
            <person name="Teixeira M.M."/>
            <person name="de Almeida L.G."/>
            <person name="Kubitschek-Barreira P."/>
            <person name="Alves F.L."/>
            <person name="Kioshima E.S."/>
            <person name="Abadio A.K."/>
            <person name="Fernandes L."/>
            <person name="Derengowski L.S."/>
            <person name="Ferreira K.S."/>
            <person name="Souza R.C."/>
            <person name="Ruiz J.C."/>
            <person name="de Andrade N.C."/>
            <person name="Paes H.C."/>
            <person name="Nicola A.M."/>
            <person name="Albuquerque P."/>
            <person name="Gerber A.L."/>
            <person name="Martins V.P."/>
            <person name="Peconick L.D."/>
            <person name="Neto A.V."/>
            <person name="Chaucanez C.B."/>
            <person name="Silva P.A."/>
            <person name="Cunha O.L."/>
            <person name="de Oliveira F.F."/>
            <person name="dos Santos T.C."/>
            <person name="Barros A.L."/>
            <person name="Soares M.A."/>
            <person name="de Oliveira L.M."/>
            <person name="Marini M.M."/>
            <person name="Villalobos-Duno H."/>
            <person name="Cunha M.M."/>
            <person name="de Hoog S."/>
            <person name="da Silveira J.F."/>
            <person name="Henrissat B."/>
            <person name="Nino-Vega G.A."/>
            <person name="Cisalpino P.S."/>
            <person name="Mora-Montes H.M."/>
            <person name="Almeida S.R."/>
            <person name="Stajich J.E."/>
            <person name="Lopes-Bezerra L.M."/>
            <person name="Vasconcelos A.T."/>
            <person name="Felipe M.S."/>
        </authorList>
    </citation>
    <scope>NUCLEOTIDE SEQUENCE [LARGE SCALE GENOMIC DNA]</scope>
    <source>
        <strain evidence="5 6">1099-18</strain>
    </source>
</reference>
<dbReference type="PIRSF" id="PIRSF027081">
    <property type="entry name" value="RNase_P/MRP_p29_subunit"/>
    <property type="match status" value="1"/>
</dbReference>
<dbReference type="GeneID" id="27669752"/>
<dbReference type="RefSeq" id="XP_016590647.1">
    <property type="nucleotide sequence ID" value="XM_016734475.1"/>
</dbReference>
<dbReference type="AlphaFoldDB" id="A0A0F2MIH9"/>
<dbReference type="InterPro" id="IPR036980">
    <property type="entry name" value="RNase_P/MRP_Rpp29_sf"/>
</dbReference>
<reference evidence="5 6" key="2">
    <citation type="journal article" date="2015" name="Eukaryot. Cell">
        <title>Asexual propagation of a virulent clone complex in a human and feline outbreak of sporotrichosis.</title>
        <authorList>
            <person name="Teixeira Mde M."/>
            <person name="Rodrigues A.M."/>
            <person name="Tsui C.K."/>
            <person name="de Almeida L.G."/>
            <person name="Van Diepeningen A.D."/>
            <person name="van den Ende B.G."/>
            <person name="Fernandes G.F."/>
            <person name="Kano R."/>
            <person name="Hamelin R.C."/>
            <person name="Lopes-Bezerra L.M."/>
            <person name="Vasconcelos A.T."/>
            <person name="de Hoog S."/>
            <person name="de Camargo Z.P."/>
            <person name="Felipe M.S."/>
        </authorList>
    </citation>
    <scope>NUCLEOTIDE SEQUENCE [LARGE SCALE GENOMIC DNA]</scope>
    <source>
        <strain evidence="5 6">1099-18</strain>
    </source>
</reference>
<dbReference type="VEuPathDB" id="FungiDB:SPSK_07820"/>
<comment type="caution">
    <text evidence="5">The sequence shown here is derived from an EMBL/GenBank/DDBJ whole genome shotgun (WGS) entry which is preliminary data.</text>
</comment>
<dbReference type="PANTHER" id="PTHR13348:SF0">
    <property type="entry name" value="RIBONUCLEASE P PROTEIN SUBUNIT P29"/>
    <property type="match status" value="1"/>
</dbReference>
<dbReference type="GO" id="GO:0030677">
    <property type="term" value="C:ribonuclease P complex"/>
    <property type="evidence" value="ECO:0007669"/>
    <property type="project" value="InterPro"/>
</dbReference>
<dbReference type="GO" id="GO:0001682">
    <property type="term" value="P:tRNA 5'-leader removal"/>
    <property type="evidence" value="ECO:0007669"/>
    <property type="project" value="InterPro"/>
</dbReference>
<feature type="compositionally biased region" description="Basic and acidic residues" evidence="4">
    <location>
        <begin position="124"/>
        <end position="138"/>
    </location>
</feature>
<feature type="compositionally biased region" description="Low complexity" evidence="4">
    <location>
        <begin position="259"/>
        <end position="268"/>
    </location>
</feature>
<protein>
    <recommendedName>
        <fullName evidence="3">Ribonuclease P protein subunit</fullName>
    </recommendedName>
</protein>
<proteinExistence type="inferred from homology"/>
<comment type="subcellular location">
    <subcellularLocation>
        <location evidence="1">Nucleus</location>
    </subcellularLocation>
</comment>
<dbReference type="GO" id="GO:0033204">
    <property type="term" value="F:ribonuclease P RNA binding"/>
    <property type="evidence" value="ECO:0007669"/>
    <property type="project" value="InterPro"/>
</dbReference>
<dbReference type="Proteomes" id="UP000033710">
    <property type="component" value="Unassembled WGS sequence"/>
</dbReference>
<evidence type="ECO:0000256" key="2">
    <source>
        <dbReference type="ARBA" id="ARBA00006181"/>
    </source>
</evidence>
<feature type="region of interest" description="Disordered" evidence="4">
    <location>
        <begin position="1"/>
        <end position="65"/>
    </location>
</feature>
<accession>A0A0F2MIH9</accession>
<dbReference type="KEGG" id="ssck:SPSK_07820"/>